<sequence>MKVTSSSGDGTDCLADVFVEVLSTAFSLLTSLVFIVLSEAVAFFLRLRN</sequence>
<evidence type="ECO:0000313" key="3">
    <source>
        <dbReference type="Proteomes" id="UP000017981"/>
    </source>
</evidence>
<dbReference type="EMBL" id="CAQL01000610">
    <property type="protein sequence ID" value="CCQ56348.1"/>
    <property type="molecule type" value="Genomic_DNA"/>
</dbReference>
<gene>
    <name evidence="2" type="ORF">CWATWH0005_4156</name>
</gene>
<keyword evidence="1" id="KW-0812">Transmembrane</keyword>
<proteinExistence type="predicted"/>
<keyword evidence="1" id="KW-1133">Transmembrane helix</keyword>
<dbReference type="Proteomes" id="UP000017981">
    <property type="component" value="Unassembled WGS sequence"/>
</dbReference>
<keyword evidence="1" id="KW-0472">Membrane</keyword>
<evidence type="ECO:0000313" key="2">
    <source>
        <dbReference type="EMBL" id="CCQ56348.1"/>
    </source>
</evidence>
<protein>
    <submittedName>
        <fullName evidence="2">Uncharacterized protein</fullName>
    </submittedName>
</protein>
<reference evidence="2 3" key="1">
    <citation type="submission" date="2013-01" db="EMBL/GenBank/DDBJ databases">
        <authorList>
            <person name="Bench S."/>
        </authorList>
    </citation>
    <scope>NUCLEOTIDE SEQUENCE [LARGE SCALE GENOMIC DNA]</scope>
    <source>
        <strain evidence="2 3">WH 0005</strain>
    </source>
</reference>
<accession>T2ITN0</accession>
<dbReference type="AlphaFoldDB" id="T2ITN0"/>
<feature type="transmembrane region" description="Helical" evidence="1">
    <location>
        <begin position="25"/>
        <end position="45"/>
    </location>
</feature>
<comment type="caution">
    <text evidence="2">The sequence shown here is derived from an EMBL/GenBank/DDBJ whole genome shotgun (WGS) entry which is preliminary data.</text>
</comment>
<evidence type="ECO:0000256" key="1">
    <source>
        <dbReference type="SAM" id="Phobius"/>
    </source>
</evidence>
<name>T2ITN0_CROWT</name>
<reference evidence="2 3" key="2">
    <citation type="submission" date="2013-09" db="EMBL/GenBank/DDBJ databases">
        <title>Whole genome comparison of six Crocosphaera watsonii strains with differing phenotypes.</title>
        <authorList>
            <person name="Bench S.R."/>
            <person name="Heller P."/>
            <person name="Frank I."/>
            <person name="Arciniega M."/>
            <person name="Shilova I.N."/>
            <person name="Zehr J.P."/>
        </authorList>
    </citation>
    <scope>NUCLEOTIDE SEQUENCE [LARGE SCALE GENOMIC DNA]</scope>
    <source>
        <strain evidence="2 3">WH 0005</strain>
    </source>
</reference>
<organism evidence="2 3">
    <name type="scientific">Crocosphaera watsonii WH 0005</name>
    <dbReference type="NCBI Taxonomy" id="423472"/>
    <lineage>
        <taxon>Bacteria</taxon>
        <taxon>Bacillati</taxon>
        <taxon>Cyanobacteriota</taxon>
        <taxon>Cyanophyceae</taxon>
        <taxon>Oscillatoriophycideae</taxon>
        <taxon>Chroococcales</taxon>
        <taxon>Aphanothecaceae</taxon>
        <taxon>Crocosphaera</taxon>
    </lineage>
</organism>